<comment type="caution">
    <text evidence="2">The sequence shown here is derived from an EMBL/GenBank/DDBJ whole genome shotgun (WGS) entry which is preliminary data.</text>
</comment>
<proteinExistence type="predicted"/>
<organism evidence="2 3">
    <name type="scientific">Telluria aromaticivorans</name>
    <dbReference type="NCBI Taxonomy" id="2725995"/>
    <lineage>
        <taxon>Bacteria</taxon>
        <taxon>Pseudomonadati</taxon>
        <taxon>Pseudomonadota</taxon>
        <taxon>Betaproteobacteria</taxon>
        <taxon>Burkholderiales</taxon>
        <taxon>Oxalobacteraceae</taxon>
        <taxon>Telluria group</taxon>
        <taxon>Telluria</taxon>
    </lineage>
</organism>
<protein>
    <submittedName>
        <fullName evidence="2">YeeE/YedE family protein</fullName>
    </submittedName>
</protein>
<sequence length="141" mass="14600">MTLVFALIAGFVFGTGLVMSGLADPAKVLAFLDLAGNWDPSLLFVMGGALLVSGPAFAIAKRRGRTLANGPLQLPGKGRVDRRMIVGSLVFGVGWGLAGYCPGPAVVSLAWGGLKPLLFVVAMVAGMGVFELAERRRASGR</sequence>
<feature type="transmembrane region" description="Helical" evidence="1">
    <location>
        <begin position="85"/>
        <end position="111"/>
    </location>
</feature>
<dbReference type="RefSeq" id="WP_171081448.1">
    <property type="nucleotide sequence ID" value="NZ_JABAIV010000001.1"/>
</dbReference>
<keyword evidence="3" id="KW-1185">Reference proteome</keyword>
<feature type="transmembrane region" description="Helical" evidence="1">
    <location>
        <begin position="41"/>
        <end position="60"/>
    </location>
</feature>
<evidence type="ECO:0000313" key="3">
    <source>
        <dbReference type="Proteomes" id="UP000533905"/>
    </source>
</evidence>
<dbReference type="Proteomes" id="UP000533905">
    <property type="component" value="Unassembled WGS sequence"/>
</dbReference>
<dbReference type="InterPro" id="IPR046513">
    <property type="entry name" value="DUF6691"/>
</dbReference>
<evidence type="ECO:0000256" key="1">
    <source>
        <dbReference type="SAM" id="Phobius"/>
    </source>
</evidence>
<reference evidence="2 3" key="1">
    <citation type="submission" date="2020-04" db="EMBL/GenBank/DDBJ databases">
        <title>Massilia sp. nov., a cold adapted bacteria isolated from Arctic soil.</title>
        <authorList>
            <person name="Son J."/>
            <person name="Ka J.-O."/>
        </authorList>
    </citation>
    <scope>NUCLEOTIDE SEQUENCE [LARGE SCALE GENOMIC DNA]</scope>
    <source>
        <strain evidence="2 3">ML15P13</strain>
    </source>
</reference>
<dbReference type="EMBL" id="JABAIV010000001">
    <property type="protein sequence ID" value="NNG22256.1"/>
    <property type="molecule type" value="Genomic_DNA"/>
</dbReference>
<name>A0A7Y2NZ96_9BURK</name>
<gene>
    <name evidence="2" type="ORF">HGB41_04480</name>
</gene>
<keyword evidence="1" id="KW-0472">Membrane</keyword>
<feature type="transmembrane region" description="Helical" evidence="1">
    <location>
        <begin position="117"/>
        <end position="133"/>
    </location>
</feature>
<keyword evidence="1" id="KW-0812">Transmembrane</keyword>
<dbReference type="AlphaFoldDB" id="A0A7Y2NZ96"/>
<accession>A0A7Y2NZ96</accession>
<evidence type="ECO:0000313" key="2">
    <source>
        <dbReference type="EMBL" id="NNG22256.1"/>
    </source>
</evidence>
<dbReference type="Pfam" id="PF20398">
    <property type="entry name" value="DUF6691"/>
    <property type="match status" value="1"/>
</dbReference>
<keyword evidence="1" id="KW-1133">Transmembrane helix</keyword>